<feature type="compositionally biased region" description="Polar residues" evidence="2">
    <location>
        <begin position="431"/>
        <end position="442"/>
    </location>
</feature>
<feature type="domain" description="G5" evidence="3">
    <location>
        <begin position="304"/>
        <end position="378"/>
    </location>
</feature>
<accession>A0A0D8BZN6</accession>
<dbReference type="PANTHER" id="PTHR35788:SF1">
    <property type="entry name" value="EXPORTED PROTEIN"/>
    <property type="match status" value="1"/>
</dbReference>
<organism evidence="4 5">
    <name type="scientific">Geobacillus kaustophilus</name>
    <dbReference type="NCBI Taxonomy" id="1462"/>
    <lineage>
        <taxon>Bacteria</taxon>
        <taxon>Bacillati</taxon>
        <taxon>Bacillota</taxon>
        <taxon>Bacilli</taxon>
        <taxon>Bacillales</taxon>
        <taxon>Anoxybacillaceae</taxon>
        <taxon>Geobacillus</taxon>
        <taxon>Geobacillus thermoleovorans group</taxon>
    </lineage>
</organism>
<dbReference type="SMART" id="SM01208">
    <property type="entry name" value="G5"/>
    <property type="match status" value="1"/>
</dbReference>
<evidence type="ECO:0000313" key="4">
    <source>
        <dbReference type="EMBL" id="KJE28837.1"/>
    </source>
</evidence>
<sequence>MRAVAIGKLFAVMAVCTVYFLAFARIGALAYEAFRPNDGRYGPGTSVGPVSIAGMTLEEARQKVVEQVNEWRSSASIPVRYQEKKAELPTDVFTFRAVESTKHVIDGRSSPLFVLADMTACMETMERLLPAAAFAALDMKALEADLEAAASRLAIPSEPLDLARYLSTSLKGQSVVSEAAVAIHDEGLARFLAAERRIAIHANQLFSLRTIIQEADGVLSERAVDALASAVYRAALSTNFLMIERYAGSTLPNGIPPGFEAKVDEKRDLQWFNPNSTDYTLLLRYDGRQVKAMVYGWPFAYQYIVRTSTPERIEPRKIVQYDARLAPDETVTKQTGRPGLLVKVEREVRDGSRLVRKETVSEDFYPPTYTVEVRGLHVSNASPSAPEETGNEASQSPSTSGSSNSEGAEQEPAGGKSGGEQGGNGQDSDAPWNQSGESGESP</sequence>
<comment type="caution">
    <text evidence="4">The sequence shown here is derived from an EMBL/GenBank/DDBJ whole genome shotgun (WGS) entry which is preliminary data.</text>
</comment>
<gene>
    <name evidence="4" type="ORF">LG52_361</name>
</gene>
<reference evidence="4 5" key="1">
    <citation type="submission" date="2015-01" db="EMBL/GenBank/DDBJ databases">
        <authorList>
            <person name="Filippidou S."/>
            <person name="Jeanneret N."/>
            <person name="Russel-Delif L."/>
            <person name="Junier T."/>
            <person name="Wunderlin T."/>
            <person name="Molina V."/>
            <person name="Johnson S.L."/>
            <person name="Davenport K.W."/>
            <person name="Chain P.S."/>
            <person name="Dorador C."/>
            <person name="Junier P."/>
        </authorList>
    </citation>
    <scope>NUCLEOTIDE SEQUENCE [LARGE SCALE GENOMIC DNA]</scope>
    <source>
        <strain evidence="4 5">Et7/4</strain>
    </source>
</reference>
<dbReference type="PATRIC" id="fig|1462.6.peg.478"/>
<feature type="compositionally biased region" description="Gly residues" evidence="2">
    <location>
        <begin position="415"/>
        <end position="425"/>
    </location>
</feature>
<evidence type="ECO:0000313" key="5">
    <source>
        <dbReference type="Proteomes" id="UP000032522"/>
    </source>
</evidence>
<evidence type="ECO:0000259" key="3">
    <source>
        <dbReference type="SMART" id="SM01208"/>
    </source>
</evidence>
<proteinExistence type="predicted"/>
<name>A0A0D8BZN6_GEOKU</name>
<dbReference type="Proteomes" id="UP000032522">
    <property type="component" value="Unassembled WGS sequence"/>
</dbReference>
<evidence type="ECO:0000256" key="1">
    <source>
        <dbReference type="ARBA" id="ARBA00022729"/>
    </source>
</evidence>
<dbReference type="PANTHER" id="PTHR35788">
    <property type="entry name" value="EXPORTED PROTEIN-RELATED"/>
    <property type="match status" value="1"/>
</dbReference>
<dbReference type="AlphaFoldDB" id="A0A0D8BZN6"/>
<dbReference type="RefSeq" id="WP_044730689.1">
    <property type="nucleotide sequence ID" value="NZ_JYBP01000003.1"/>
</dbReference>
<evidence type="ECO:0000256" key="2">
    <source>
        <dbReference type="SAM" id="MobiDB-lite"/>
    </source>
</evidence>
<dbReference type="EMBL" id="JYBP01000003">
    <property type="protein sequence ID" value="KJE28837.1"/>
    <property type="molecule type" value="Genomic_DNA"/>
</dbReference>
<feature type="compositionally biased region" description="Low complexity" evidence="2">
    <location>
        <begin position="394"/>
        <end position="405"/>
    </location>
</feature>
<keyword evidence="1" id="KW-0732">Signal</keyword>
<protein>
    <submittedName>
        <fullName evidence="4">VanW like family protein</fullName>
    </submittedName>
</protein>
<dbReference type="Pfam" id="PF07501">
    <property type="entry name" value="G5"/>
    <property type="match status" value="1"/>
</dbReference>
<dbReference type="InterPro" id="IPR011098">
    <property type="entry name" value="G5_dom"/>
</dbReference>
<feature type="region of interest" description="Disordered" evidence="2">
    <location>
        <begin position="380"/>
        <end position="442"/>
    </location>
</feature>
<dbReference type="InterPro" id="IPR052913">
    <property type="entry name" value="Glycopeptide_resist_protein"/>
</dbReference>